<evidence type="ECO:0000313" key="1">
    <source>
        <dbReference type="EMBL" id="ADO35465.1"/>
    </source>
</evidence>
<keyword evidence="2" id="KW-1185">Reference proteome</keyword>
<gene>
    <name evidence="1" type="ordered locus">ELI_0449</name>
</gene>
<organism evidence="1 2">
    <name type="scientific">Eubacterium callanderi</name>
    <dbReference type="NCBI Taxonomy" id="53442"/>
    <lineage>
        <taxon>Bacteria</taxon>
        <taxon>Bacillati</taxon>
        <taxon>Bacillota</taxon>
        <taxon>Clostridia</taxon>
        <taxon>Eubacteriales</taxon>
        <taxon>Eubacteriaceae</taxon>
        <taxon>Eubacterium</taxon>
    </lineage>
</organism>
<reference key="1">
    <citation type="submission" date="2010-09" db="EMBL/GenBank/DDBJ databases">
        <authorList>
            <person name="Roh H."/>
            <person name="Ko H.-J."/>
            <person name="Kim D."/>
            <person name="Choi D.G."/>
            <person name="Park S."/>
            <person name="Kim S."/>
            <person name="Kim K.H."/>
            <person name="Chang I.S."/>
            <person name="Choi I.-G."/>
        </authorList>
    </citation>
    <scope>NUCLEOTIDE SEQUENCE</scope>
    <source>
        <strain>KIST612</strain>
    </source>
</reference>
<sequence length="39" mass="4384">MRNIGTGFSFRVIRRIIWPFYGNGKAVAPDQLLSGSDWG</sequence>
<dbReference type="AlphaFoldDB" id="E3GII0"/>
<accession>E3GII0</accession>
<proteinExistence type="predicted"/>
<evidence type="ECO:0000313" key="2">
    <source>
        <dbReference type="Proteomes" id="UP000006873"/>
    </source>
</evidence>
<reference evidence="1 2" key="2">
    <citation type="journal article" date="2011" name="J. Bacteriol.">
        <title>Complete genome sequence of a carbon monoxide-utilizing acetogen, Eubacterium limosum KIST612.</title>
        <authorList>
            <person name="Roh H."/>
            <person name="Ko H.J."/>
            <person name="Kim D."/>
            <person name="Choi D.G."/>
            <person name="Park S."/>
            <person name="Kim S."/>
            <person name="Chang I.S."/>
            <person name="Choi I.G."/>
        </authorList>
    </citation>
    <scope>NUCLEOTIDE SEQUENCE [LARGE SCALE GENOMIC DNA]</scope>
    <source>
        <strain evidence="1 2">KIST612</strain>
    </source>
</reference>
<dbReference type="Proteomes" id="UP000006873">
    <property type="component" value="Chromosome"/>
</dbReference>
<dbReference type="EMBL" id="CP002273">
    <property type="protein sequence ID" value="ADO35465.1"/>
    <property type="molecule type" value="Genomic_DNA"/>
</dbReference>
<protein>
    <submittedName>
        <fullName evidence="1">Uncharacterized protein</fullName>
    </submittedName>
</protein>
<dbReference type="KEGG" id="elm:ELI_0449"/>
<name>E3GII0_9FIRM</name>
<dbReference type="HOGENOM" id="CLU_3309907_0_0_9"/>